<evidence type="ECO:0000313" key="2">
    <source>
        <dbReference type="EMBL" id="WOS40759.1"/>
    </source>
</evidence>
<proteinExistence type="predicted"/>
<evidence type="ECO:0008006" key="4">
    <source>
        <dbReference type="Google" id="ProtNLM"/>
    </source>
</evidence>
<name>A0ABZ0JLR8_9XANT</name>
<reference evidence="2 3" key="1">
    <citation type="submission" date="2023-05" db="EMBL/GenBank/DDBJ databases">
        <title>Xanthomonas rydalmerenesis sp. nov., a novel Xanthomonas species isolated from Fragaria x ananassa.</title>
        <authorList>
            <person name="McKnight D.J.E."/>
            <person name="Wong-Bajracharya J."/>
            <person name="Okoh E.B."/>
            <person name="Snijders F."/>
            <person name="Lidbetter F."/>
            <person name="Webster J."/>
            <person name="Djordjevic S.P."/>
            <person name="Bogema D.R."/>
            <person name="Chapman T.A."/>
        </authorList>
    </citation>
    <scope>NUCLEOTIDE SEQUENCE [LARGE SCALE GENOMIC DNA]</scope>
    <source>
        <strain evidence="2 3">DAR34883</strain>
    </source>
</reference>
<dbReference type="Proteomes" id="UP001302020">
    <property type="component" value="Chromosome"/>
</dbReference>
<keyword evidence="1" id="KW-0812">Transmembrane</keyword>
<evidence type="ECO:0000256" key="1">
    <source>
        <dbReference type="SAM" id="Phobius"/>
    </source>
</evidence>
<keyword evidence="1" id="KW-0472">Membrane</keyword>
<feature type="transmembrane region" description="Helical" evidence="1">
    <location>
        <begin position="7"/>
        <end position="25"/>
    </location>
</feature>
<organism evidence="2 3">
    <name type="scientific">Xanthomonas rydalmerensis</name>
    <dbReference type="NCBI Taxonomy" id="3046274"/>
    <lineage>
        <taxon>Bacteria</taxon>
        <taxon>Pseudomonadati</taxon>
        <taxon>Pseudomonadota</taxon>
        <taxon>Gammaproteobacteria</taxon>
        <taxon>Lysobacterales</taxon>
        <taxon>Lysobacteraceae</taxon>
        <taxon>Xanthomonas</taxon>
    </lineage>
</organism>
<gene>
    <name evidence="2" type="ORF">QN243_20600</name>
</gene>
<keyword evidence="1" id="KW-1133">Transmembrane helix</keyword>
<sequence length="116" mass="13198">MNHLRRAIVYITFVLLVMVNFHAYSSSMFLYKGINHFLQRDAVIVYETQDRSSGDAVPVLDRRGSPTGRAVEVLVHNSTYDSLRSLPILNVQVVLAAFLAYGLIDAVTWWRRQQSA</sequence>
<dbReference type="EMBL" id="CP126172">
    <property type="protein sequence ID" value="WOS40759.1"/>
    <property type="molecule type" value="Genomic_DNA"/>
</dbReference>
<feature type="transmembrane region" description="Helical" evidence="1">
    <location>
        <begin position="88"/>
        <end position="110"/>
    </location>
</feature>
<accession>A0ABZ0JLR8</accession>
<keyword evidence="3" id="KW-1185">Reference proteome</keyword>
<evidence type="ECO:0000313" key="3">
    <source>
        <dbReference type="Proteomes" id="UP001302020"/>
    </source>
</evidence>
<dbReference type="RefSeq" id="WP_317844106.1">
    <property type="nucleotide sequence ID" value="NZ_CP126170.1"/>
</dbReference>
<protein>
    <recommendedName>
        <fullName evidence="4">DUF3592 domain-containing protein</fullName>
    </recommendedName>
</protein>